<feature type="compositionally biased region" description="Acidic residues" evidence="1">
    <location>
        <begin position="358"/>
        <end position="379"/>
    </location>
</feature>
<protein>
    <submittedName>
        <fullName evidence="2">Uncharacterized protein</fullName>
    </submittedName>
</protein>
<evidence type="ECO:0000313" key="3">
    <source>
        <dbReference type="Proteomes" id="UP000663845"/>
    </source>
</evidence>
<sequence length="501" mass="57836">MLDMNSKNMIEEETETTMEKTILLNIPPRLQWDNGNGYCGETALQSIGLYYGAWISQKLIRDINKGEYLLQPVTSNDHRKPLRTLTILHFTYNEWDWINSPQPQFQNFCHWMKRSILRRHPVIFGIFLSGMSYEDYDHIVPAVGIRYQNEDQYDPHDKIIYHDLYEDRRFEKNLNEEEFGATRETINDGVDDDDDNDDDKEESDDEEDNDEDDEGCLPLFVDYGIAITGIVDEDSVTLPVHLSVSEWDEPNPIFCEDPIEMLGTITVNNLTIGCFYVLLRYSSYKSVPTRGDANAFLQSNFDERHEFMAVNTDYVYEDPKAIVSTGSVYYRCVLISERFEKNLNEEEFGATRETINDGVDDDEEEESDDEEDDDEDDEGCLPLFVDYGIAITGIVDEDSVTLPVHLSVSEWDEPNPKFREDPIEMLGTITVNNLTIGCFYALLRYSSYESVPTRGNANAFLQSNFDERHEFMAVNTDYVYEDPKAIVSTGSVYYRCVLISE</sequence>
<evidence type="ECO:0000256" key="1">
    <source>
        <dbReference type="SAM" id="MobiDB-lite"/>
    </source>
</evidence>
<gene>
    <name evidence="2" type="ORF">JYZ213_LOCUS9237</name>
</gene>
<name>A0A813XPK7_9BILA</name>
<comment type="caution">
    <text evidence="2">The sequence shown here is derived from an EMBL/GenBank/DDBJ whole genome shotgun (WGS) entry which is preliminary data.</text>
</comment>
<proteinExistence type="predicted"/>
<organism evidence="2 3">
    <name type="scientific">Adineta steineri</name>
    <dbReference type="NCBI Taxonomy" id="433720"/>
    <lineage>
        <taxon>Eukaryota</taxon>
        <taxon>Metazoa</taxon>
        <taxon>Spiralia</taxon>
        <taxon>Gnathifera</taxon>
        <taxon>Rotifera</taxon>
        <taxon>Eurotatoria</taxon>
        <taxon>Bdelloidea</taxon>
        <taxon>Adinetida</taxon>
        <taxon>Adinetidae</taxon>
        <taxon>Adineta</taxon>
    </lineage>
</organism>
<feature type="compositionally biased region" description="Acidic residues" evidence="1">
    <location>
        <begin position="189"/>
        <end position="215"/>
    </location>
</feature>
<dbReference type="AlphaFoldDB" id="A0A813XPK7"/>
<dbReference type="Proteomes" id="UP000663845">
    <property type="component" value="Unassembled WGS sequence"/>
</dbReference>
<reference evidence="2" key="1">
    <citation type="submission" date="2021-02" db="EMBL/GenBank/DDBJ databases">
        <authorList>
            <person name="Nowell W R."/>
        </authorList>
    </citation>
    <scope>NUCLEOTIDE SEQUENCE</scope>
</reference>
<evidence type="ECO:0000313" key="2">
    <source>
        <dbReference type="EMBL" id="CAF0876300.1"/>
    </source>
</evidence>
<accession>A0A813XPK7</accession>
<feature type="region of interest" description="Disordered" evidence="1">
    <location>
        <begin position="176"/>
        <end position="216"/>
    </location>
</feature>
<feature type="region of interest" description="Disordered" evidence="1">
    <location>
        <begin position="350"/>
        <end position="379"/>
    </location>
</feature>
<dbReference type="EMBL" id="CAJNOG010000065">
    <property type="protein sequence ID" value="CAF0876300.1"/>
    <property type="molecule type" value="Genomic_DNA"/>
</dbReference>